<keyword evidence="2 5" id="KW-0808">Transferase</keyword>
<dbReference type="PANTHER" id="PTHR12526">
    <property type="entry name" value="GLYCOSYLTRANSFERASE"/>
    <property type="match status" value="1"/>
</dbReference>
<dbReference type="GO" id="GO:0016757">
    <property type="term" value="F:glycosyltransferase activity"/>
    <property type="evidence" value="ECO:0007669"/>
    <property type="project" value="UniProtKB-KW"/>
</dbReference>
<proteinExistence type="predicted"/>
<evidence type="ECO:0000256" key="1">
    <source>
        <dbReference type="ARBA" id="ARBA00022676"/>
    </source>
</evidence>
<dbReference type="InterPro" id="IPR028098">
    <property type="entry name" value="Glyco_trans_4-like_N"/>
</dbReference>
<dbReference type="EMBL" id="LZSF01000224">
    <property type="protein sequence ID" value="OBA82418.1"/>
    <property type="molecule type" value="Genomic_DNA"/>
</dbReference>
<dbReference type="Pfam" id="PF00534">
    <property type="entry name" value="Glycos_transf_1"/>
    <property type="match status" value="1"/>
</dbReference>
<evidence type="ECO:0000256" key="2">
    <source>
        <dbReference type="ARBA" id="ARBA00022679"/>
    </source>
</evidence>
<feature type="domain" description="Glycosyl transferase family 1" evidence="3">
    <location>
        <begin position="200"/>
        <end position="353"/>
    </location>
</feature>
<evidence type="ECO:0000313" key="5">
    <source>
        <dbReference type="EMBL" id="OBA82418.1"/>
    </source>
</evidence>
<evidence type="ECO:0000259" key="4">
    <source>
        <dbReference type="Pfam" id="PF13439"/>
    </source>
</evidence>
<dbReference type="SUPFAM" id="SSF53756">
    <property type="entry name" value="UDP-Glycosyltransferase/glycogen phosphorylase"/>
    <property type="match status" value="1"/>
</dbReference>
<dbReference type="Pfam" id="PF13439">
    <property type="entry name" value="Glyco_transf_4"/>
    <property type="match status" value="1"/>
</dbReference>
<organism evidence="5 6">
    <name type="scientific">Mycolicibacterium mucogenicum</name>
    <name type="common">Mycobacterium mucogenicum</name>
    <dbReference type="NCBI Taxonomy" id="56689"/>
    <lineage>
        <taxon>Bacteria</taxon>
        <taxon>Bacillati</taxon>
        <taxon>Actinomycetota</taxon>
        <taxon>Actinomycetes</taxon>
        <taxon>Mycobacteriales</taxon>
        <taxon>Mycobacteriaceae</taxon>
        <taxon>Mycolicibacterium</taxon>
    </lineage>
</organism>
<name>A0A1A0MC79_MYCMU</name>
<reference evidence="5 6" key="1">
    <citation type="submission" date="2016-06" db="EMBL/GenBank/DDBJ databases">
        <authorList>
            <person name="Kjaerup R.B."/>
            <person name="Dalgaard T.S."/>
            <person name="Juul-Madsen H.R."/>
        </authorList>
    </citation>
    <scope>NUCLEOTIDE SEQUENCE [LARGE SCALE GENOMIC DNA]</scope>
    <source>
        <strain evidence="5 6">1199456.5</strain>
    </source>
</reference>
<dbReference type="CDD" id="cd03801">
    <property type="entry name" value="GT4_PimA-like"/>
    <property type="match status" value="1"/>
</dbReference>
<dbReference type="Gene3D" id="3.40.50.2000">
    <property type="entry name" value="Glycogen Phosphorylase B"/>
    <property type="match status" value="2"/>
</dbReference>
<feature type="domain" description="Glycosyltransferase subfamily 4-like N-terminal" evidence="4">
    <location>
        <begin position="15"/>
        <end position="178"/>
    </location>
</feature>
<evidence type="ECO:0000313" key="6">
    <source>
        <dbReference type="Proteomes" id="UP000093962"/>
    </source>
</evidence>
<dbReference type="InterPro" id="IPR001296">
    <property type="entry name" value="Glyco_trans_1"/>
</dbReference>
<dbReference type="AlphaFoldDB" id="A0A1A0MC79"/>
<dbReference type="OrthoDB" id="3632147at2"/>
<evidence type="ECO:0000259" key="3">
    <source>
        <dbReference type="Pfam" id="PF00534"/>
    </source>
</evidence>
<dbReference type="PANTHER" id="PTHR12526:SF510">
    <property type="entry name" value="D-INOSITOL 3-PHOSPHATE GLYCOSYLTRANSFERASE"/>
    <property type="match status" value="1"/>
</dbReference>
<accession>A0A1A0MC79</accession>
<sequence>MRPIRVLTLIDGFRMGGAETLLAPLAVAMRDTEVEMDVVGLDRASVNAEKTMAILSEAGVHPHSLGVRRLLDPTGIPRLVREIRRGDYDLVHTHLEMAATFAVPAAKLTGRPVVCTFHHVTQRWPGRAHWREQIAAEAATLGDRVLFVSDASRTSWADVHRRGRIPRNWDVLHNGIDVTNFQPGEVKPAVRAELGGGPAPLVVLPAAFRFFKGIPVAIEAWPQVLRKHPDAILSLVGGGPDEAAFRKLVSDADLEQSIVFAGVRSDMPDVYRAADVVLLPSTFGENLPTVLIETSASGKAIAASRIGGIPDIILDEGTGLLFEPNEPAALAAAVNRLLDNPDLRKTLGQNAIERARNEFSSSSWARRLSNLYSDLVERKR</sequence>
<keyword evidence="1" id="KW-0328">Glycosyltransferase</keyword>
<comment type="caution">
    <text evidence="5">The sequence shown here is derived from an EMBL/GenBank/DDBJ whole genome shotgun (WGS) entry which is preliminary data.</text>
</comment>
<gene>
    <name evidence="5" type="ORF">A5642_27380</name>
</gene>
<protein>
    <submittedName>
        <fullName evidence="5">Glycosyl transferase family 1</fullName>
    </submittedName>
</protein>
<dbReference type="Proteomes" id="UP000093962">
    <property type="component" value="Unassembled WGS sequence"/>
</dbReference>